<dbReference type="AlphaFoldDB" id="A0A9N9KJL4"/>
<reference evidence="1" key="1">
    <citation type="submission" date="2021-06" db="EMBL/GenBank/DDBJ databases">
        <authorList>
            <person name="Kallberg Y."/>
            <person name="Tangrot J."/>
            <person name="Rosling A."/>
        </authorList>
    </citation>
    <scope>NUCLEOTIDE SEQUENCE</scope>
    <source>
        <strain evidence="1">MA453B</strain>
    </source>
</reference>
<sequence length="56" mass="6524">YGKQIALVSLIETHWGSAFEYIDHLLQTKLAIKFILAKENLRIDSYIQVLIIDDDF</sequence>
<dbReference type="Proteomes" id="UP000789405">
    <property type="component" value="Unassembled WGS sequence"/>
</dbReference>
<protein>
    <submittedName>
        <fullName evidence="1">15216_t:CDS:1</fullName>
    </submittedName>
</protein>
<feature type="non-terminal residue" evidence="1">
    <location>
        <position position="1"/>
    </location>
</feature>
<accession>A0A9N9KJL4</accession>
<name>A0A9N9KJL4_9GLOM</name>
<proteinExistence type="predicted"/>
<comment type="caution">
    <text evidence="1">The sequence shown here is derived from an EMBL/GenBank/DDBJ whole genome shotgun (WGS) entry which is preliminary data.</text>
</comment>
<keyword evidence="2" id="KW-1185">Reference proteome</keyword>
<gene>
    <name evidence="1" type="ORF">DERYTH_LOCUS28671</name>
</gene>
<organism evidence="1 2">
    <name type="scientific">Dentiscutata erythropus</name>
    <dbReference type="NCBI Taxonomy" id="1348616"/>
    <lineage>
        <taxon>Eukaryota</taxon>
        <taxon>Fungi</taxon>
        <taxon>Fungi incertae sedis</taxon>
        <taxon>Mucoromycota</taxon>
        <taxon>Glomeromycotina</taxon>
        <taxon>Glomeromycetes</taxon>
        <taxon>Diversisporales</taxon>
        <taxon>Gigasporaceae</taxon>
        <taxon>Dentiscutata</taxon>
    </lineage>
</organism>
<evidence type="ECO:0000313" key="1">
    <source>
        <dbReference type="EMBL" id="CAG8829362.1"/>
    </source>
</evidence>
<dbReference type="EMBL" id="CAJVPY010073020">
    <property type="protein sequence ID" value="CAG8829362.1"/>
    <property type="molecule type" value="Genomic_DNA"/>
</dbReference>
<evidence type="ECO:0000313" key="2">
    <source>
        <dbReference type="Proteomes" id="UP000789405"/>
    </source>
</evidence>